<dbReference type="AlphaFoldDB" id="A0A1G6M5A9"/>
<dbReference type="EMBL" id="FMYU01000006">
    <property type="protein sequence ID" value="SDC50728.1"/>
    <property type="molecule type" value="Genomic_DNA"/>
</dbReference>
<proteinExistence type="predicted"/>
<dbReference type="Proteomes" id="UP000199411">
    <property type="component" value="Unassembled WGS sequence"/>
</dbReference>
<accession>A0A1G6M5A9</accession>
<dbReference type="OrthoDB" id="9787241at2"/>
<protein>
    <submittedName>
        <fullName evidence="1">Uncharacterized protein</fullName>
    </submittedName>
</protein>
<reference evidence="2" key="1">
    <citation type="submission" date="2016-10" db="EMBL/GenBank/DDBJ databases">
        <authorList>
            <person name="Varghese N."/>
            <person name="Submissions S."/>
        </authorList>
    </citation>
    <scope>NUCLEOTIDE SEQUENCE [LARGE SCALE GENOMIC DNA]</scope>
    <source>
        <strain evidence="2">DSM 8415</strain>
    </source>
</reference>
<sequence length="263" mass="31181">MMGNFNFTIITIKHEGIDKDYEFYGSYYRGMLGRNLKKRFCILKNTTCEVCPLVDKCLYMLSFEKYKDTLFLPYVINKSTKNELRITLLGTFSKFSKMYLEAFTRDLKVKQSGFYNPFLNIIQEEEFILNSNQFKNIENKSNFTLNIEFGRFKRDSKILNCQEIDFDDIVKAIERRIYLTNKFYGKTQDEIYIHSEFKATKIDCTFHNIARYSNRKKKLMSIPCTNLKFHIENSKDLYRYIYLASILNIGTNASMGFGQVHVH</sequence>
<evidence type="ECO:0000313" key="2">
    <source>
        <dbReference type="Proteomes" id="UP000199411"/>
    </source>
</evidence>
<organism evidence="1 2">
    <name type="scientific">Desulfurella multipotens</name>
    <dbReference type="NCBI Taxonomy" id="79269"/>
    <lineage>
        <taxon>Bacteria</taxon>
        <taxon>Pseudomonadati</taxon>
        <taxon>Campylobacterota</taxon>
        <taxon>Desulfurellia</taxon>
        <taxon>Desulfurellales</taxon>
        <taxon>Desulfurellaceae</taxon>
        <taxon>Desulfurella</taxon>
    </lineage>
</organism>
<name>A0A1G6M5A9_9BACT</name>
<evidence type="ECO:0000313" key="1">
    <source>
        <dbReference type="EMBL" id="SDC50728.1"/>
    </source>
</evidence>
<gene>
    <name evidence="1" type="ORF">SAMN05660835_00906</name>
</gene>
<dbReference type="RefSeq" id="WP_092128483.1">
    <property type="nucleotide sequence ID" value="NZ_FMYU01000006.1"/>
</dbReference>
<keyword evidence="2" id="KW-1185">Reference proteome</keyword>